<name>A0A4U5LU46_STECR</name>
<feature type="region of interest" description="Disordered" evidence="1">
    <location>
        <begin position="1"/>
        <end position="36"/>
    </location>
</feature>
<evidence type="ECO:0000256" key="1">
    <source>
        <dbReference type="SAM" id="MobiDB-lite"/>
    </source>
</evidence>
<sequence length="90" mass="9973">MTSTVTPSEACSPAVRPQRSRPCSRPGRSRSCLPAAAPEPALRVRVEAVPRMLPEPERREPLPGIQRGLQVLQSPLRLKKTIFREQYAAS</sequence>
<reference evidence="2 3" key="2">
    <citation type="journal article" date="2019" name="G3 (Bethesda)">
        <title>Hybrid Assembly of the Genome of the Entomopathogenic Nematode Steinernema carpocapsae Identifies the X-Chromosome.</title>
        <authorList>
            <person name="Serra L."/>
            <person name="Macchietto M."/>
            <person name="Macias-Munoz A."/>
            <person name="McGill C.J."/>
            <person name="Rodriguez I.M."/>
            <person name="Rodriguez B."/>
            <person name="Murad R."/>
            <person name="Mortazavi A."/>
        </authorList>
    </citation>
    <scope>NUCLEOTIDE SEQUENCE [LARGE SCALE GENOMIC DNA]</scope>
    <source>
        <strain evidence="2 3">ALL</strain>
    </source>
</reference>
<evidence type="ECO:0000313" key="3">
    <source>
        <dbReference type="Proteomes" id="UP000298663"/>
    </source>
</evidence>
<protein>
    <submittedName>
        <fullName evidence="2">Uncharacterized protein</fullName>
    </submittedName>
</protein>
<accession>A0A4U5LU46</accession>
<dbReference type="Proteomes" id="UP000298663">
    <property type="component" value="Unassembled WGS sequence"/>
</dbReference>
<organism evidence="2 3">
    <name type="scientific">Steinernema carpocapsae</name>
    <name type="common">Entomopathogenic nematode</name>
    <dbReference type="NCBI Taxonomy" id="34508"/>
    <lineage>
        <taxon>Eukaryota</taxon>
        <taxon>Metazoa</taxon>
        <taxon>Ecdysozoa</taxon>
        <taxon>Nematoda</taxon>
        <taxon>Chromadorea</taxon>
        <taxon>Rhabditida</taxon>
        <taxon>Tylenchina</taxon>
        <taxon>Panagrolaimomorpha</taxon>
        <taxon>Strongyloidoidea</taxon>
        <taxon>Steinernematidae</taxon>
        <taxon>Steinernema</taxon>
    </lineage>
</organism>
<keyword evidence="3" id="KW-1185">Reference proteome</keyword>
<dbReference type="AlphaFoldDB" id="A0A4U5LU46"/>
<dbReference type="EMBL" id="AZBU02000012">
    <property type="protein sequence ID" value="TKR59614.1"/>
    <property type="molecule type" value="Genomic_DNA"/>
</dbReference>
<gene>
    <name evidence="2" type="ORF">L596_029259</name>
</gene>
<comment type="caution">
    <text evidence="2">The sequence shown here is derived from an EMBL/GenBank/DDBJ whole genome shotgun (WGS) entry which is preliminary data.</text>
</comment>
<proteinExistence type="predicted"/>
<evidence type="ECO:0000313" key="2">
    <source>
        <dbReference type="EMBL" id="TKR59614.1"/>
    </source>
</evidence>
<feature type="compositionally biased region" description="Low complexity" evidence="1">
    <location>
        <begin position="16"/>
        <end position="34"/>
    </location>
</feature>
<reference evidence="2 3" key="1">
    <citation type="journal article" date="2015" name="Genome Biol.">
        <title>Comparative genomics of Steinernema reveals deeply conserved gene regulatory networks.</title>
        <authorList>
            <person name="Dillman A.R."/>
            <person name="Macchietto M."/>
            <person name="Porter C.F."/>
            <person name="Rogers A."/>
            <person name="Williams B."/>
            <person name="Antoshechkin I."/>
            <person name="Lee M.M."/>
            <person name="Goodwin Z."/>
            <person name="Lu X."/>
            <person name="Lewis E.E."/>
            <person name="Goodrich-Blair H."/>
            <person name="Stock S.P."/>
            <person name="Adams B.J."/>
            <person name="Sternberg P.W."/>
            <person name="Mortazavi A."/>
        </authorList>
    </citation>
    <scope>NUCLEOTIDE SEQUENCE [LARGE SCALE GENOMIC DNA]</scope>
    <source>
        <strain evidence="2 3">ALL</strain>
    </source>
</reference>